<protein>
    <submittedName>
        <fullName evidence="2">HEAT repeat domain-containing protein</fullName>
    </submittedName>
</protein>
<keyword evidence="1" id="KW-0472">Membrane</keyword>
<dbReference type="Proteomes" id="UP001240171">
    <property type="component" value="Unassembled WGS sequence"/>
</dbReference>
<keyword evidence="1" id="KW-0812">Transmembrane</keyword>
<dbReference type="RefSeq" id="WP_305023938.1">
    <property type="nucleotide sequence ID" value="NZ_JAUQTB010000004.1"/>
</dbReference>
<sequence>MRWLETFMEWMIGLSVVLFVFLLLMLVALLFRNCRHTSKLDQRERRYRWLMEEDSPLDRFVKTGAESRHLHLRSGESVPAIEQALLESLSRVQNWEERARIEHFAEGLLLDDYKASLQSRRWNRRVKALQAIEKFRISGMNDHLKILMERSISTPIEQFKIRRILARSGDSSITEPEYWKHTEAAEIQQLQLLLPLPPNCWDRLLLYWKEYPLGVQCSMVDALRMLNVRTAEVLSIFEQGLLSTEDELRIRSLKALANFGYMTPEGLQYLQQLLEQKREPSVLERLMRAKLMGSIREDDFLPRLELLLGDPSLLVRQQAGEALARYQGGMEELERLAALHPDLYAREMAEETLERKHYEWKMA</sequence>
<accession>A0ABT9CBV2</accession>
<dbReference type="InterPro" id="IPR011989">
    <property type="entry name" value="ARM-like"/>
</dbReference>
<dbReference type="SUPFAM" id="SSF48371">
    <property type="entry name" value="ARM repeat"/>
    <property type="match status" value="1"/>
</dbReference>
<reference evidence="2 3" key="1">
    <citation type="submission" date="2023-07" db="EMBL/GenBank/DDBJ databases">
        <title>Paenibacillus sp. JX-17 nov. isolated from soil.</title>
        <authorList>
            <person name="Wan Y."/>
            <person name="Liu B."/>
        </authorList>
    </citation>
    <scope>NUCLEOTIDE SEQUENCE [LARGE SCALE GENOMIC DNA]</scope>
    <source>
        <strain evidence="2 3">JX-17</strain>
    </source>
</reference>
<evidence type="ECO:0000256" key="1">
    <source>
        <dbReference type="SAM" id="Phobius"/>
    </source>
</evidence>
<proteinExistence type="predicted"/>
<dbReference type="InterPro" id="IPR016024">
    <property type="entry name" value="ARM-type_fold"/>
</dbReference>
<feature type="transmembrane region" description="Helical" evidence="1">
    <location>
        <begin position="12"/>
        <end position="31"/>
    </location>
</feature>
<evidence type="ECO:0000313" key="3">
    <source>
        <dbReference type="Proteomes" id="UP001240171"/>
    </source>
</evidence>
<organism evidence="2 3">
    <name type="scientific">Paenibacillus lacisoli</name>
    <dbReference type="NCBI Taxonomy" id="3064525"/>
    <lineage>
        <taxon>Bacteria</taxon>
        <taxon>Bacillati</taxon>
        <taxon>Bacillota</taxon>
        <taxon>Bacilli</taxon>
        <taxon>Bacillales</taxon>
        <taxon>Paenibacillaceae</taxon>
        <taxon>Paenibacillus</taxon>
    </lineage>
</organism>
<comment type="caution">
    <text evidence="2">The sequence shown here is derived from an EMBL/GenBank/DDBJ whole genome shotgun (WGS) entry which is preliminary data.</text>
</comment>
<dbReference type="EMBL" id="JAUQTB010000004">
    <property type="protein sequence ID" value="MDO7906737.1"/>
    <property type="molecule type" value="Genomic_DNA"/>
</dbReference>
<keyword evidence="1" id="KW-1133">Transmembrane helix</keyword>
<dbReference type="Gene3D" id="1.25.10.10">
    <property type="entry name" value="Leucine-rich Repeat Variant"/>
    <property type="match status" value="1"/>
</dbReference>
<gene>
    <name evidence="2" type="ORF">Q5741_09910</name>
</gene>
<keyword evidence="3" id="KW-1185">Reference proteome</keyword>
<name>A0ABT9CBV2_9BACL</name>
<evidence type="ECO:0000313" key="2">
    <source>
        <dbReference type="EMBL" id="MDO7906737.1"/>
    </source>
</evidence>